<proteinExistence type="predicted"/>
<comment type="caution">
    <text evidence="2">The sequence shown here is derived from an EMBL/GenBank/DDBJ whole genome shotgun (WGS) entry which is preliminary data.</text>
</comment>
<organism evidence="2">
    <name type="scientific">marine sediment metagenome</name>
    <dbReference type="NCBI Taxonomy" id="412755"/>
    <lineage>
        <taxon>unclassified sequences</taxon>
        <taxon>metagenomes</taxon>
        <taxon>ecological metagenomes</taxon>
    </lineage>
</organism>
<dbReference type="EMBL" id="LAZR01052729">
    <property type="protein sequence ID" value="KKK82315.1"/>
    <property type="molecule type" value="Genomic_DNA"/>
</dbReference>
<name>A0A0F8Z8I4_9ZZZZ</name>
<accession>A0A0F8Z8I4</accession>
<reference evidence="2" key="1">
    <citation type="journal article" date="2015" name="Nature">
        <title>Complex archaea that bridge the gap between prokaryotes and eukaryotes.</title>
        <authorList>
            <person name="Spang A."/>
            <person name="Saw J.H."/>
            <person name="Jorgensen S.L."/>
            <person name="Zaremba-Niedzwiedzka K."/>
            <person name="Martijn J."/>
            <person name="Lind A.E."/>
            <person name="van Eijk R."/>
            <person name="Schleper C."/>
            <person name="Guy L."/>
            <person name="Ettema T.J."/>
        </authorList>
    </citation>
    <scope>NUCLEOTIDE SEQUENCE</scope>
</reference>
<feature type="compositionally biased region" description="Pro residues" evidence="1">
    <location>
        <begin position="22"/>
        <end position="40"/>
    </location>
</feature>
<sequence>MVKPIAEQRTERKDLIGVGLPPRQPTEPVPPPPPPPPEPFPGFQTASADITKQLFETGKRTQESARGLADIQRKLQFSSVLKRFPALNLLFIAPPPISLAFTGAKSFS</sequence>
<feature type="region of interest" description="Disordered" evidence="1">
    <location>
        <begin position="1"/>
        <end position="45"/>
    </location>
</feature>
<feature type="compositionally biased region" description="Basic and acidic residues" evidence="1">
    <location>
        <begin position="1"/>
        <end position="15"/>
    </location>
</feature>
<evidence type="ECO:0000313" key="2">
    <source>
        <dbReference type="EMBL" id="KKK82315.1"/>
    </source>
</evidence>
<feature type="non-terminal residue" evidence="2">
    <location>
        <position position="108"/>
    </location>
</feature>
<evidence type="ECO:0000256" key="1">
    <source>
        <dbReference type="SAM" id="MobiDB-lite"/>
    </source>
</evidence>
<protein>
    <submittedName>
        <fullName evidence="2">Uncharacterized protein</fullName>
    </submittedName>
</protein>
<gene>
    <name evidence="2" type="ORF">LCGC14_2804600</name>
</gene>
<dbReference type="AlphaFoldDB" id="A0A0F8Z8I4"/>